<evidence type="ECO:0000259" key="1">
    <source>
        <dbReference type="Pfam" id="PF03432"/>
    </source>
</evidence>
<dbReference type="EMBL" id="WUQX01000001">
    <property type="protein sequence ID" value="MXP78311.1"/>
    <property type="molecule type" value="Genomic_DNA"/>
</dbReference>
<name>A0A7X3SLE4_9FIRM</name>
<protein>
    <submittedName>
        <fullName evidence="2">Relaxase/mobilization nuclease domain-containing protein</fullName>
    </submittedName>
</protein>
<proteinExistence type="predicted"/>
<dbReference type="AlphaFoldDB" id="A0A7X3SLE4"/>
<dbReference type="InterPro" id="IPR005094">
    <property type="entry name" value="Endonuclease_MobA/VirD2"/>
</dbReference>
<accession>A0A7X3SLE4</accession>
<feature type="domain" description="MobA/VirD2-like nuclease" evidence="1">
    <location>
        <begin position="33"/>
        <end position="128"/>
    </location>
</feature>
<evidence type="ECO:0000313" key="2">
    <source>
        <dbReference type="EMBL" id="MXP78311.1"/>
    </source>
</evidence>
<comment type="caution">
    <text evidence="2">The sequence shown here is derived from an EMBL/GenBank/DDBJ whole genome shotgun (WGS) entry which is preliminary data.</text>
</comment>
<dbReference type="Pfam" id="PF03432">
    <property type="entry name" value="Relaxase"/>
    <property type="match status" value="1"/>
</dbReference>
<sequence length="157" mass="18281">MAAFEIGIPKGNYKNEDAVSRVIDYICRLDKPEQVGGMGVFPLYVEDMVNQFLAVKRIYHKEEGKQVFHIFISFEKSLGFTVDEVMEMGYEIAAYWGYDRQVMFAVHDDTQNIHIHMAINTVAYTNGEYKAYYPIEDIIEYVKPIVKRKISSKWFGK</sequence>
<organism evidence="2 3">
    <name type="scientific">Sporofaciens musculi</name>
    <dbReference type="NCBI Taxonomy" id="2681861"/>
    <lineage>
        <taxon>Bacteria</taxon>
        <taxon>Bacillati</taxon>
        <taxon>Bacillota</taxon>
        <taxon>Clostridia</taxon>
        <taxon>Lachnospirales</taxon>
        <taxon>Lachnospiraceae</taxon>
        <taxon>Sporofaciens</taxon>
    </lineage>
</organism>
<reference evidence="2 3" key="1">
    <citation type="submission" date="2019-12" db="EMBL/GenBank/DDBJ databases">
        <title>Sporaefaciens musculi gen. nov., sp. nov., a novel bacterium isolated from the caecum of an obese mouse.</title>
        <authorList>
            <person name="Rasmussen T.S."/>
            <person name="Streidl T."/>
            <person name="Hitch T.C.A."/>
            <person name="Wortmann E."/>
            <person name="Deptula P."/>
            <person name="Hansen M."/>
            <person name="Nielsen D.S."/>
            <person name="Clavel T."/>
            <person name="Vogensen F.K."/>
        </authorList>
    </citation>
    <scope>NUCLEOTIDE SEQUENCE [LARGE SCALE GENOMIC DNA]</scope>
    <source>
        <strain evidence="2 3">WCA-9-b2</strain>
    </source>
</reference>
<gene>
    <name evidence="2" type="ORF">GN277_24045</name>
</gene>
<dbReference type="RefSeq" id="WP_159754773.1">
    <property type="nucleotide sequence ID" value="NZ_WUQX01000001.1"/>
</dbReference>
<dbReference type="Proteomes" id="UP000460412">
    <property type="component" value="Unassembled WGS sequence"/>
</dbReference>
<evidence type="ECO:0000313" key="3">
    <source>
        <dbReference type="Proteomes" id="UP000460412"/>
    </source>
</evidence>
<keyword evidence="3" id="KW-1185">Reference proteome</keyword>